<dbReference type="GO" id="GO:0016706">
    <property type="term" value="F:2-oxoglutarate-dependent dioxygenase activity"/>
    <property type="evidence" value="ECO:0007669"/>
    <property type="project" value="UniProtKB-ARBA"/>
</dbReference>
<dbReference type="EMBL" id="JACIDK010000002">
    <property type="protein sequence ID" value="MBB3890634.1"/>
    <property type="molecule type" value="Genomic_DNA"/>
</dbReference>
<dbReference type="SUPFAM" id="SSF51197">
    <property type="entry name" value="Clavaminate synthase-like"/>
    <property type="match status" value="1"/>
</dbReference>
<protein>
    <recommendedName>
        <fullName evidence="5">Phytanoyl-CoA dioxygenase family protein</fullName>
    </recommendedName>
</protein>
<dbReference type="Gene3D" id="2.60.120.620">
    <property type="entry name" value="q2cbj1_9rhob like domain"/>
    <property type="match status" value="1"/>
</dbReference>
<dbReference type="Proteomes" id="UP000530564">
    <property type="component" value="Unassembled WGS sequence"/>
</dbReference>
<gene>
    <name evidence="3" type="ORF">GGQ61_001351</name>
</gene>
<dbReference type="PANTHER" id="PTHR20883:SF15">
    <property type="entry name" value="PHYTANOYL-COA DIOXYGENASE DOMAIN-CONTAINING PROTEIN 1"/>
    <property type="match status" value="1"/>
</dbReference>
<keyword evidence="1" id="KW-0479">Metal-binding</keyword>
<dbReference type="InterPro" id="IPR008775">
    <property type="entry name" value="Phytyl_CoA_dOase-like"/>
</dbReference>
<organism evidence="3 4">
    <name type="scientific">Phenylobacterium haematophilum</name>
    <dbReference type="NCBI Taxonomy" id="98513"/>
    <lineage>
        <taxon>Bacteria</taxon>
        <taxon>Pseudomonadati</taxon>
        <taxon>Pseudomonadota</taxon>
        <taxon>Alphaproteobacteria</taxon>
        <taxon>Caulobacterales</taxon>
        <taxon>Caulobacteraceae</taxon>
        <taxon>Phenylobacterium</taxon>
    </lineage>
</organism>
<dbReference type="Pfam" id="PF05721">
    <property type="entry name" value="PhyH"/>
    <property type="match status" value="1"/>
</dbReference>
<dbReference type="AlphaFoldDB" id="A0A839ZX61"/>
<comment type="caution">
    <text evidence="3">The sequence shown here is derived from an EMBL/GenBank/DDBJ whole genome shotgun (WGS) entry which is preliminary data.</text>
</comment>
<evidence type="ECO:0008006" key="5">
    <source>
        <dbReference type="Google" id="ProtNLM"/>
    </source>
</evidence>
<keyword evidence="2" id="KW-0408">Iron</keyword>
<dbReference type="GO" id="GO:0005506">
    <property type="term" value="F:iron ion binding"/>
    <property type="evidence" value="ECO:0007669"/>
    <property type="project" value="UniProtKB-ARBA"/>
</dbReference>
<reference evidence="3 4" key="1">
    <citation type="submission" date="2020-08" db="EMBL/GenBank/DDBJ databases">
        <title>Genomic Encyclopedia of Type Strains, Phase IV (KMG-IV): sequencing the most valuable type-strain genomes for metagenomic binning, comparative biology and taxonomic classification.</title>
        <authorList>
            <person name="Goeker M."/>
        </authorList>
    </citation>
    <scope>NUCLEOTIDE SEQUENCE [LARGE SCALE GENOMIC DNA]</scope>
    <source>
        <strain evidence="3 4">DSM 21793</strain>
    </source>
</reference>
<dbReference type="RefSeq" id="WP_221220915.1">
    <property type="nucleotide sequence ID" value="NZ_JACIDK010000002.1"/>
</dbReference>
<evidence type="ECO:0000313" key="4">
    <source>
        <dbReference type="Proteomes" id="UP000530564"/>
    </source>
</evidence>
<proteinExistence type="predicted"/>
<name>A0A839ZX61_9CAUL</name>
<dbReference type="PANTHER" id="PTHR20883">
    <property type="entry name" value="PHYTANOYL-COA DIOXYGENASE DOMAIN CONTAINING 1"/>
    <property type="match status" value="1"/>
</dbReference>
<accession>A0A839ZX61</accession>
<evidence type="ECO:0000256" key="2">
    <source>
        <dbReference type="ARBA" id="ARBA00023004"/>
    </source>
</evidence>
<evidence type="ECO:0000313" key="3">
    <source>
        <dbReference type="EMBL" id="MBB3890634.1"/>
    </source>
</evidence>
<keyword evidence="4" id="KW-1185">Reference proteome</keyword>
<sequence>MSPLAMNRLETLSDVQVEQFREEGFLAVENVLPMTAVEQLRSRFEPLFAGDFDTGVYPDEWYWREELSKPDVTRHMANAWKADLTIAALSLSQDLGKAACRLTGWPSAKLGQDTIWWKPPGGKPIAYHQDTSFMDFLDPQETITFWFALDDVTRQTGTLEYARGSHKWPCTPMPSSFHAAGDYRGQLRAAAHAASAPMPDIYYAEVPAGSVVIHAGETWHGSGPNGSTGQMRRSIGVHLVSGQARFSDRRGGYIYRRYQISGDAGLNESFFPMLWSAVGARTTWLDDYCTSGTR</sequence>
<evidence type="ECO:0000256" key="1">
    <source>
        <dbReference type="ARBA" id="ARBA00022723"/>
    </source>
</evidence>